<dbReference type="InterPro" id="IPR020546">
    <property type="entry name" value="ATP_synth_F1_dsu/esu_N"/>
</dbReference>
<keyword evidence="1" id="KW-0066">ATP synthesis</keyword>
<dbReference type="InterPro" id="IPR036771">
    <property type="entry name" value="ATPsynth_dsu/esu_N"/>
</dbReference>
<dbReference type="Pfam" id="PF02823">
    <property type="entry name" value="ATP-synt_DE_N"/>
    <property type="match status" value="1"/>
</dbReference>
<dbReference type="GO" id="GO:0045259">
    <property type="term" value="C:proton-transporting ATP synthase complex"/>
    <property type="evidence" value="ECO:0007669"/>
    <property type="project" value="UniProtKB-KW"/>
</dbReference>
<dbReference type="SUPFAM" id="SSF51344">
    <property type="entry name" value="Epsilon subunit of F1F0-ATP synthase N-terminal domain"/>
    <property type="match status" value="1"/>
</dbReference>
<evidence type="ECO:0000259" key="2">
    <source>
        <dbReference type="Pfam" id="PF02823"/>
    </source>
</evidence>
<name>A0A448ZXH6_METOS</name>
<dbReference type="OrthoDB" id="389606at2"/>
<accession>A0A448ZXH6</accession>
<keyword evidence="1" id="KW-0139">CF(1)</keyword>
<dbReference type="EMBL" id="LR214940">
    <property type="protein sequence ID" value="VEU55960.1"/>
    <property type="molecule type" value="Genomic_DNA"/>
</dbReference>
<gene>
    <name evidence="3" type="primary">atpC</name>
    <name evidence="3" type="ORF">NCTC10112_00556</name>
</gene>
<reference evidence="3 4" key="1">
    <citation type="submission" date="2019-01" db="EMBL/GenBank/DDBJ databases">
        <authorList>
            <consortium name="Pathogen Informatics"/>
        </authorList>
    </citation>
    <scope>NUCLEOTIDE SEQUENCE [LARGE SCALE GENOMIC DNA]</scope>
    <source>
        <strain evidence="3 4">NCTC10112</strain>
    </source>
</reference>
<dbReference type="RefSeq" id="WP_022935735.1">
    <property type="nucleotide sequence ID" value="NZ_LR214940.1"/>
</dbReference>
<evidence type="ECO:0000256" key="1">
    <source>
        <dbReference type="ARBA" id="ARBA00023196"/>
    </source>
</evidence>
<sequence length="123" mass="14311">MEQQNKDNLPLFHIVISTPLGIYLDEQVYLATFKTSEGYRGLMKNATEFMASIVPSELYIEFTKDKKETYYVGNGIVYFKDNLLSMIINDISKEPLKVVNVEKEEEQQKNVIVELKIKRNLNK</sequence>
<evidence type="ECO:0000313" key="4">
    <source>
        <dbReference type="Proteomes" id="UP000290482"/>
    </source>
</evidence>
<evidence type="ECO:0000313" key="3">
    <source>
        <dbReference type="EMBL" id="VEU55960.1"/>
    </source>
</evidence>
<feature type="domain" description="ATP synthase F1 complex delta/epsilon subunit N-terminal" evidence="2">
    <location>
        <begin position="12"/>
        <end position="88"/>
    </location>
</feature>
<dbReference type="Proteomes" id="UP000290482">
    <property type="component" value="Chromosome"/>
</dbReference>
<proteinExistence type="predicted"/>
<organism evidence="3 4">
    <name type="scientific">Metamycoplasma orale</name>
    <name type="common">Mycoplasma orale</name>
    <dbReference type="NCBI Taxonomy" id="2121"/>
    <lineage>
        <taxon>Bacteria</taxon>
        <taxon>Bacillati</taxon>
        <taxon>Mycoplasmatota</taxon>
        <taxon>Mycoplasmoidales</taxon>
        <taxon>Metamycoplasmataceae</taxon>
        <taxon>Metamycoplasma</taxon>
    </lineage>
</organism>
<dbReference type="Gene3D" id="2.60.15.10">
    <property type="entry name" value="F0F1 ATP synthase delta/epsilon subunit, N-terminal"/>
    <property type="match status" value="1"/>
</dbReference>
<dbReference type="GO" id="GO:0015986">
    <property type="term" value="P:proton motive force-driven ATP synthesis"/>
    <property type="evidence" value="ECO:0007669"/>
    <property type="project" value="InterPro"/>
</dbReference>
<dbReference type="AlphaFoldDB" id="A0A448ZXH6"/>
<dbReference type="KEGG" id="mob:NCTC10112_00556"/>
<keyword evidence="4" id="KW-1185">Reference proteome</keyword>
<protein>
    <submittedName>
        <fullName evidence="3">ATP synthase epsilon subunit</fullName>
    </submittedName>
</protein>